<keyword evidence="3" id="KW-1185">Reference proteome</keyword>
<proteinExistence type="predicted"/>
<dbReference type="SMART" id="SM00357">
    <property type="entry name" value="CSP"/>
    <property type="match status" value="1"/>
</dbReference>
<dbReference type="InterPro" id="IPR012340">
    <property type="entry name" value="NA-bd_OB-fold"/>
</dbReference>
<dbReference type="GO" id="GO:0003676">
    <property type="term" value="F:nucleic acid binding"/>
    <property type="evidence" value="ECO:0007669"/>
    <property type="project" value="InterPro"/>
</dbReference>
<dbReference type="AlphaFoldDB" id="A0A222WK49"/>
<feature type="domain" description="CSD" evidence="1">
    <location>
        <begin position="56"/>
        <end position="119"/>
    </location>
</feature>
<dbReference type="Pfam" id="PF00313">
    <property type="entry name" value="CSD"/>
    <property type="match status" value="1"/>
</dbReference>
<dbReference type="SUPFAM" id="SSF50249">
    <property type="entry name" value="Nucleic acid-binding proteins"/>
    <property type="match status" value="1"/>
</dbReference>
<reference evidence="2 3" key="1">
    <citation type="submission" date="2017-03" db="EMBL/GenBank/DDBJ databases">
        <title>Complete genome sequence of Paenibacillus Kribbensis producing bioflocculants.</title>
        <authorList>
            <person name="Lee H.-G."/>
            <person name="Oh H.-M."/>
        </authorList>
    </citation>
    <scope>NUCLEOTIDE SEQUENCE [LARGE SCALE GENOMIC DNA]</scope>
    <source>
        <strain evidence="2 3">AM49</strain>
    </source>
</reference>
<evidence type="ECO:0000313" key="2">
    <source>
        <dbReference type="EMBL" id="ASR46827.1"/>
    </source>
</evidence>
<dbReference type="InterPro" id="IPR011129">
    <property type="entry name" value="CSD"/>
</dbReference>
<organism evidence="2 3">
    <name type="scientific">Paenibacillus kribbensis</name>
    <dbReference type="NCBI Taxonomy" id="172713"/>
    <lineage>
        <taxon>Bacteria</taxon>
        <taxon>Bacillati</taxon>
        <taxon>Bacillota</taxon>
        <taxon>Bacilli</taxon>
        <taxon>Bacillales</taxon>
        <taxon>Paenibacillaceae</taxon>
        <taxon>Paenibacillus</taxon>
    </lineage>
</organism>
<dbReference type="KEGG" id="pkb:B4V02_09110"/>
<dbReference type="Gene3D" id="2.40.50.140">
    <property type="entry name" value="Nucleic acid-binding proteins"/>
    <property type="match status" value="1"/>
</dbReference>
<dbReference type="PROSITE" id="PS51857">
    <property type="entry name" value="CSD_2"/>
    <property type="match status" value="1"/>
</dbReference>
<accession>A0A222WK49</accession>
<name>A0A222WK49_9BACL</name>
<evidence type="ECO:0000313" key="3">
    <source>
        <dbReference type="Proteomes" id="UP000214666"/>
    </source>
</evidence>
<dbReference type="Proteomes" id="UP000214666">
    <property type="component" value="Chromosome"/>
</dbReference>
<dbReference type="InterPro" id="IPR002059">
    <property type="entry name" value="CSP_DNA-bd"/>
</dbReference>
<dbReference type="EMBL" id="CP020028">
    <property type="protein sequence ID" value="ASR46827.1"/>
    <property type="molecule type" value="Genomic_DNA"/>
</dbReference>
<evidence type="ECO:0000259" key="1">
    <source>
        <dbReference type="PROSITE" id="PS51857"/>
    </source>
</evidence>
<sequence length="120" mass="12813">MVKRDGGRTRGGISVSKFINSKTWTGGIGTGEEIASIGPSLGISRRKSVELARVKRKSGVVSYFSDRGYGFISSGDNRVFFHLSDCESFDTAEVPVGLHVSYVLTEGRGGKPAAKDVQAN</sequence>
<gene>
    <name evidence="2" type="ORF">B4V02_09110</name>
</gene>
<protein>
    <recommendedName>
        <fullName evidence="1">CSD domain-containing protein</fullName>
    </recommendedName>
</protein>